<reference evidence="2" key="1">
    <citation type="submission" date="2020-06" db="EMBL/GenBank/DDBJ databases">
        <title>REHAB project genomes.</title>
        <authorList>
            <person name="Shaw L.P."/>
        </authorList>
    </citation>
    <scope>NUCLEOTIDE SEQUENCE [LARGE SCALE GENOMIC DNA]</scope>
    <source>
        <strain evidence="2">RHBSTW-00938</strain>
    </source>
</reference>
<evidence type="ECO:0000313" key="1">
    <source>
        <dbReference type="EMBL" id="QMR41507.1"/>
    </source>
</evidence>
<protein>
    <submittedName>
        <fullName evidence="1">DUF3085 domain-containing protein</fullName>
    </submittedName>
</protein>
<dbReference type="EMBL" id="CP055904">
    <property type="protein sequence ID" value="QMR41507.1"/>
    <property type="molecule type" value="Genomic_DNA"/>
</dbReference>
<proteinExistence type="predicted"/>
<gene>
    <name evidence="1" type="ORF">HV331_19280</name>
</gene>
<accession>A0AAP9QYU6</accession>
<evidence type="ECO:0000313" key="2">
    <source>
        <dbReference type="Proteomes" id="UP000514462"/>
    </source>
</evidence>
<dbReference type="InterPro" id="IPR021436">
    <property type="entry name" value="DUF3085"/>
</dbReference>
<dbReference type="Proteomes" id="UP000514462">
    <property type="component" value="Chromosome"/>
</dbReference>
<organism evidence="1 2">
    <name type="scientific">Klebsiella aerogenes</name>
    <name type="common">Enterobacter aerogenes</name>
    <dbReference type="NCBI Taxonomy" id="548"/>
    <lineage>
        <taxon>Bacteria</taxon>
        <taxon>Pseudomonadati</taxon>
        <taxon>Pseudomonadota</taxon>
        <taxon>Gammaproteobacteria</taxon>
        <taxon>Enterobacterales</taxon>
        <taxon>Enterobacteriaceae</taxon>
        <taxon>Klebsiella/Raoultella group</taxon>
        <taxon>Klebsiella</taxon>
    </lineage>
</organism>
<dbReference type="AlphaFoldDB" id="A0AAP9QYU6"/>
<name>A0AAP9QYU6_KLEAE</name>
<sequence>MSHENSVLFKAARLVPVIQEARQHGCNIALVKDDGLYMLSEKGPINPATQRRLVAYAEGFDPSRVAFDDWYHPLRDICGGDDFAETLELNSPLFDVVMNYGVNLRVEFTDMSFTVIPVIPDKPEEQP</sequence>
<dbReference type="RefSeq" id="WP_182014602.1">
    <property type="nucleotide sequence ID" value="NZ_CP055904.1"/>
</dbReference>
<dbReference type="Pfam" id="PF11284">
    <property type="entry name" value="DUF3085"/>
    <property type="match status" value="1"/>
</dbReference>